<dbReference type="Proteomes" id="UP000489961">
    <property type="component" value="Unassembled WGS sequence"/>
</dbReference>
<dbReference type="PANTHER" id="PTHR28152:SF1">
    <property type="entry name" value="HYDROXYACYL-THIOESTER DEHYDRATASE TYPE 2, MITOCHONDRIAL"/>
    <property type="match status" value="1"/>
</dbReference>
<dbReference type="InterPro" id="IPR029069">
    <property type="entry name" value="HotDog_dom_sf"/>
</dbReference>
<dbReference type="PANTHER" id="PTHR28152">
    <property type="entry name" value="HYDROXYACYL-THIOESTER DEHYDRATASE TYPE 2, MITOCHONDRIAL"/>
    <property type="match status" value="1"/>
</dbReference>
<sequence>MHDFNAWIGKKETVTDFSNLRPAAMMQAILNQPNKQLTELPHLYHWFYFLPVVDGIELAEDGHPKKGNFLPPIPFPKRMWAGGRLEFLHPIGINQNIRRESEITKIELKHGKSGDMYFVTVKHSIFAENTLAIIEEHDIVYREASNQVQTAAAVAPAESQTRNYSYKTQFPVDTVTLFRYSAITFNGHRIHYDRPYAMQKEGYPGLIVHGPLLATLLLHHFTQQYPHKQVTHFEFRAVNPVFDFNEFHICGDIQADQGALWIEKTDGQICMKASVKFKGES</sequence>
<dbReference type="GO" id="GO:0019171">
    <property type="term" value="F:(3R)-hydroxyacyl-[acyl-carrier-protein] dehydratase activity"/>
    <property type="evidence" value="ECO:0007669"/>
    <property type="project" value="TreeGrafter"/>
</dbReference>
<reference evidence="1 2" key="1">
    <citation type="submission" date="2020-02" db="EMBL/GenBank/DDBJ databases">
        <authorList>
            <person name="Chaudhuri R."/>
        </authorList>
    </citation>
    <scope>NUCLEOTIDE SEQUENCE [LARGE SCALE GENOMIC DNA]</scope>
    <source>
        <strain evidence="1">SFB21</strain>
    </source>
</reference>
<name>A0A811GFH7_9GAMM</name>
<accession>A0A811GFH7</accession>
<organism evidence="1 2">
    <name type="scientific">Acinetobacter bouvetii</name>
    <dbReference type="NCBI Taxonomy" id="202951"/>
    <lineage>
        <taxon>Bacteria</taxon>
        <taxon>Pseudomonadati</taxon>
        <taxon>Pseudomonadota</taxon>
        <taxon>Gammaproteobacteria</taxon>
        <taxon>Moraxellales</taxon>
        <taxon>Moraxellaceae</taxon>
        <taxon>Acinetobacter</taxon>
    </lineage>
</organism>
<dbReference type="EMBL" id="CADDTS010000048">
    <property type="protein sequence ID" value="CAB1221788.1"/>
    <property type="molecule type" value="Genomic_DNA"/>
</dbReference>
<dbReference type="RefSeq" id="WP_174560726.1">
    <property type="nucleotide sequence ID" value="NZ_CADDTS010000048.1"/>
</dbReference>
<gene>
    <name evidence="1" type="primary">meh</name>
    <name evidence="1" type="ORF">SFB21_3002</name>
</gene>
<evidence type="ECO:0000313" key="2">
    <source>
        <dbReference type="Proteomes" id="UP000489961"/>
    </source>
</evidence>
<dbReference type="Gene3D" id="3.10.129.10">
    <property type="entry name" value="Hotdog Thioesterase"/>
    <property type="match status" value="2"/>
</dbReference>
<comment type="caution">
    <text evidence="1">The sequence shown here is derived from an EMBL/GenBank/DDBJ whole genome shotgun (WGS) entry which is preliminary data.</text>
</comment>
<protein>
    <submittedName>
        <fullName evidence="1">Mesaconyl-C(4)-CoA hydratase</fullName>
        <ecNumber evidence="1">4.2.1.153</ecNumber>
    </submittedName>
</protein>
<dbReference type="InterPro" id="IPR052741">
    <property type="entry name" value="Mitochondrial_HTD2"/>
</dbReference>
<dbReference type="EC" id="4.2.1.153" evidence="1"/>
<dbReference type="SUPFAM" id="SSF54637">
    <property type="entry name" value="Thioesterase/thiol ester dehydrase-isomerase"/>
    <property type="match status" value="1"/>
</dbReference>
<dbReference type="AlphaFoldDB" id="A0A811GFH7"/>
<proteinExistence type="predicted"/>
<keyword evidence="1" id="KW-0456">Lyase</keyword>
<evidence type="ECO:0000313" key="1">
    <source>
        <dbReference type="EMBL" id="CAB1221788.1"/>
    </source>
</evidence>